<dbReference type="RefSeq" id="XP_027620695.1">
    <property type="nucleotide sequence ID" value="XM_027764894.1"/>
</dbReference>
<dbReference type="PANTHER" id="PTHR22705">
    <property type="entry name" value="ZINC FINGER, ZZ DOMAIN CONTAINING 3"/>
    <property type="match status" value="1"/>
</dbReference>
<reference evidence="4 5" key="1">
    <citation type="journal article" date="2018" name="Sci. Rep.">
        <title>Genome sequence of the cauliflower mushroom Sparassis crispa (Hanabiratake) and its association with beneficial usage.</title>
        <authorList>
            <person name="Kiyama R."/>
            <person name="Furutani Y."/>
            <person name="Kawaguchi K."/>
            <person name="Nakanishi T."/>
        </authorList>
    </citation>
    <scope>NUCLEOTIDE SEQUENCE [LARGE SCALE GENOMIC DNA]</scope>
</reference>
<feature type="compositionally biased region" description="Basic and acidic residues" evidence="1">
    <location>
        <begin position="262"/>
        <end position="274"/>
    </location>
</feature>
<feature type="domain" description="Myb-like" evidence="2">
    <location>
        <begin position="317"/>
        <end position="372"/>
    </location>
</feature>
<feature type="compositionally biased region" description="Basic and acidic residues" evidence="1">
    <location>
        <begin position="310"/>
        <end position="320"/>
    </location>
</feature>
<dbReference type="InterPro" id="IPR037830">
    <property type="entry name" value="ZZZ3"/>
</dbReference>
<feature type="region of interest" description="Disordered" evidence="1">
    <location>
        <begin position="175"/>
        <end position="324"/>
    </location>
</feature>
<accession>A0A401H5U3</accession>
<comment type="caution">
    <text evidence="4">The sequence shown here is derived from an EMBL/GenBank/DDBJ whole genome shotgun (WGS) entry which is preliminary data.</text>
</comment>
<gene>
    <name evidence="4" type="ORF">SCP_1701070</name>
</gene>
<evidence type="ECO:0000256" key="1">
    <source>
        <dbReference type="SAM" id="MobiDB-lite"/>
    </source>
</evidence>
<sequence length="387" mass="43057">MEEKRAKTLDALSTFIQSQRDLLAQTQSDITRLRELRDEVAEAPPDSLDDVGDKLKASSTRLSGQLDYMPPLPDDIDWSLFKGCDPTPLKELAVGCRQAYAQRNEPPAIQHSELSELQKLVKDARVHMVDPVLAAYSYLAEMSEDEEEEVDPEVCRSAREREKIRELKKRRLDDTSVPGFGGLRRPRANGVFVRRDQADESAEVDISCNAYGDGDAEGDPSMLGSGSEVVPMDVDTPPTSVTSPLSAVSGLPPSHPPVHGKPVRERRQTRKAKEAAPPADVRAKPKGRRETAPKSADLPPEPASSSAAPQKEKSKQKSETYKQAWSVSEQHLLERLLEEIPEGEKNRWLKISQAMNSRRTARQVASRVQKYFEKLKRFGLDVGKSTI</sequence>
<name>A0A401H5U3_9APHY</name>
<evidence type="ECO:0000259" key="3">
    <source>
        <dbReference type="PROSITE" id="PS51294"/>
    </source>
</evidence>
<evidence type="ECO:0000259" key="2">
    <source>
        <dbReference type="PROSITE" id="PS50090"/>
    </source>
</evidence>
<evidence type="ECO:0000313" key="5">
    <source>
        <dbReference type="Proteomes" id="UP000287166"/>
    </source>
</evidence>
<protein>
    <submittedName>
        <fullName evidence="4">ZZ-type zinc finger-containing protein</fullName>
    </submittedName>
</protein>
<feature type="compositionally biased region" description="Polar residues" evidence="1">
    <location>
        <begin position="237"/>
        <end position="246"/>
    </location>
</feature>
<dbReference type="Proteomes" id="UP000287166">
    <property type="component" value="Unassembled WGS sequence"/>
</dbReference>
<dbReference type="AlphaFoldDB" id="A0A401H5U3"/>
<dbReference type="SMART" id="SM00717">
    <property type="entry name" value="SANT"/>
    <property type="match status" value="1"/>
</dbReference>
<dbReference type="Pfam" id="PF23082">
    <property type="entry name" value="Myb_DNA-binding_2"/>
    <property type="match status" value="1"/>
</dbReference>
<organism evidence="4 5">
    <name type="scientific">Sparassis crispa</name>
    <dbReference type="NCBI Taxonomy" id="139825"/>
    <lineage>
        <taxon>Eukaryota</taxon>
        <taxon>Fungi</taxon>
        <taxon>Dikarya</taxon>
        <taxon>Basidiomycota</taxon>
        <taxon>Agaricomycotina</taxon>
        <taxon>Agaricomycetes</taxon>
        <taxon>Polyporales</taxon>
        <taxon>Sparassidaceae</taxon>
        <taxon>Sparassis</taxon>
    </lineage>
</organism>
<dbReference type="InterPro" id="IPR009057">
    <property type="entry name" value="Homeodomain-like_sf"/>
</dbReference>
<dbReference type="EMBL" id="BFAD01000017">
    <property type="protein sequence ID" value="GBE89782.1"/>
    <property type="molecule type" value="Genomic_DNA"/>
</dbReference>
<dbReference type="CDD" id="cd00167">
    <property type="entry name" value="SANT"/>
    <property type="match status" value="1"/>
</dbReference>
<dbReference type="OrthoDB" id="424753at2759"/>
<dbReference type="SUPFAM" id="SSF46689">
    <property type="entry name" value="Homeodomain-like"/>
    <property type="match status" value="1"/>
</dbReference>
<dbReference type="InterPro" id="IPR001005">
    <property type="entry name" value="SANT/Myb"/>
</dbReference>
<evidence type="ECO:0000313" key="4">
    <source>
        <dbReference type="EMBL" id="GBE89782.1"/>
    </source>
</evidence>
<dbReference type="InterPro" id="IPR017930">
    <property type="entry name" value="Myb_dom"/>
</dbReference>
<keyword evidence="5" id="KW-1185">Reference proteome</keyword>
<dbReference type="STRING" id="139825.A0A401H5U3"/>
<feature type="domain" description="HTH myb-type" evidence="3">
    <location>
        <begin position="322"/>
        <end position="376"/>
    </location>
</feature>
<dbReference type="Gene3D" id="1.10.10.60">
    <property type="entry name" value="Homeodomain-like"/>
    <property type="match status" value="1"/>
</dbReference>
<dbReference type="InParanoid" id="A0A401H5U3"/>
<dbReference type="PANTHER" id="PTHR22705:SF0">
    <property type="entry name" value="ZZ-TYPE ZINC FINGER-CONTAINING PROTEIN 3"/>
    <property type="match status" value="1"/>
</dbReference>
<dbReference type="PROSITE" id="PS50090">
    <property type="entry name" value="MYB_LIKE"/>
    <property type="match status" value="1"/>
</dbReference>
<dbReference type="PROSITE" id="PS51294">
    <property type="entry name" value="HTH_MYB"/>
    <property type="match status" value="1"/>
</dbReference>
<dbReference type="GeneID" id="38786699"/>
<proteinExistence type="predicted"/>